<dbReference type="Pfam" id="PF05485">
    <property type="entry name" value="THAP"/>
    <property type="match status" value="1"/>
</dbReference>
<dbReference type="InterPro" id="IPR048366">
    <property type="entry name" value="TNP-like_GBD"/>
</dbReference>
<gene>
    <name evidence="15" type="ORF">HPB48_003343</name>
</gene>
<evidence type="ECO:0000256" key="4">
    <source>
        <dbReference type="ARBA" id="ARBA00022771"/>
    </source>
</evidence>
<evidence type="ECO:0000256" key="13">
    <source>
        <dbReference type="SAM" id="MobiDB-lite"/>
    </source>
</evidence>
<evidence type="ECO:0000259" key="14">
    <source>
        <dbReference type="PROSITE" id="PS50950"/>
    </source>
</evidence>
<dbReference type="PANTHER" id="PTHR46600:SF1">
    <property type="entry name" value="THAP DOMAIN-CONTAINING PROTEIN 1"/>
    <property type="match status" value="1"/>
</dbReference>
<evidence type="ECO:0000256" key="5">
    <source>
        <dbReference type="ARBA" id="ARBA00022833"/>
    </source>
</evidence>
<reference evidence="15 16" key="1">
    <citation type="journal article" date="2020" name="Cell">
        <title>Large-Scale Comparative Analyses of Tick Genomes Elucidate Their Genetic Diversity and Vector Capacities.</title>
        <authorList>
            <consortium name="Tick Genome and Microbiome Consortium (TIGMIC)"/>
            <person name="Jia N."/>
            <person name="Wang J."/>
            <person name="Shi W."/>
            <person name="Du L."/>
            <person name="Sun Y."/>
            <person name="Zhan W."/>
            <person name="Jiang J.F."/>
            <person name="Wang Q."/>
            <person name="Zhang B."/>
            <person name="Ji P."/>
            <person name="Bell-Sakyi L."/>
            <person name="Cui X.M."/>
            <person name="Yuan T.T."/>
            <person name="Jiang B.G."/>
            <person name="Yang W.F."/>
            <person name="Lam T.T."/>
            <person name="Chang Q.C."/>
            <person name="Ding S.J."/>
            <person name="Wang X.J."/>
            <person name="Zhu J.G."/>
            <person name="Ruan X.D."/>
            <person name="Zhao L."/>
            <person name="Wei J.T."/>
            <person name="Ye R.Z."/>
            <person name="Que T.C."/>
            <person name="Du C.H."/>
            <person name="Zhou Y.H."/>
            <person name="Cheng J.X."/>
            <person name="Dai P.F."/>
            <person name="Guo W.B."/>
            <person name="Han X.H."/>
            <person name="Huang E.J."/>
            <person name="Li L.F."/>
            <person name="Wei W."/>
            <person name="Gao Y.C."/>
            <person name="Liu J.Z."/>
            <person name="Shao H.Z."/>
            <person name="Wang X."/>
            <person name="Wang C.C."/>
            <person name="Yang T.C."/>
            <person name="Huo Q.B."/>
            <person name="Li W."/>
            <person name="Chen H.Y."/>
            <person name="Chen S.E."/>
            <person name="Zhou L.G."/>
            <person name="Ni X.B."/>
            <person name="Tian J.H."/>
            <person name="Sheng Y."/>
            <person name="Liu T."/>
            <person name="Pan Y.S."/>
            <person name="Xia L.Y."/>
            <person name="Li J."/>
            <person name="Zhao F."/>
            <person name="Cao W.C."/>
        </authorList>
    </citation>
    <scope>NUCLEOTIDE SEQUENCE [LARGE SCALE GENOMIC DNA]</scope>
    <source>
        <strain evidence="15">HaeL-2018</strain>
    </source>
</reference>
<feature type="domain" description="THAP-type" evidence="14">
    <location>
        <begin position="1"/>
        <end position="72"/>
    </location>
</feature>
<evidence type="ECO:0000313" key="16">
    <source>
        <dbReference type="Proteomes" id="UP000821853"/>
    </source>
</evidence>
<evidence type="ECO:0000256" key="8">
    <source>
        <dbReference type="ARBA" id="ARBA00023125"/>
    </source>
</evidence>
<keyword evidence="5" id="KW-0862">Zinc</keyword>
<organism evidence="15 16">
    <name type="scientific">Haemaphysalis longicornis</name>
    <name type="common">Bush tick</name>
    <dbReference type="NCBI Taxonomy" id="44386"/>
    <lineage>
        <taxon>Eukaryota</taxon>
        <taxon>Metazoa</taxon>
        <taxon>Ecdysozoa</taxon>
        <taxon>Arthropoda</taxon>
        <taxon>Chelicerata</taxon>
        <taxon>Arachnida</taxon>
        <taxon>Acari</taxon>
        <taxon>Parasitiformes</taxon>
        <taxon>Ixodida</taxon>
        <taxon>Ixodoidea</taxon>
        <taxon>Ixodidae</taxon>
        <taxon>Haemaphysalinae</taxon>
        <taxon>Haemaphysalis</taxon>
    </lineage>
</organism>
<dbReference type="OrthoDB" id="6510924at2759"/>
<sequence>MFTAPSDAARLAEWERSINKKDRRLTTAAVVCKRHFEKSRIERTFSIIVNGVTNEHPRDKPRLKPDAIPTIFPDDRKHIVSKVTAKRKNGILDEQEPPAKRRKHAASKVSEFGSGIEIAESVGLEGFGANTGAPETQNCNPSCGSEALSTNTSQNDTAKRLPTPSLHPFSSISIPVTWMKVPSVPVDSLAYAYCEAEEHNFANLFIEKMVVFGKPSGDGQMVVVTVYLRGREKGKHTLTTCQEAESLIKEVSLTSLCCGCGIKPASGKHISYRDMIFSAKCLLSTKTDGQSCAFCKYQRVLAQNQACRKKKGRVQAILMGKKKKQRKNISRNLSKTKKRLANAVIRVAHMKEQNEALSEEAFDNKIKSLPSKQQLAVKSCFLAARRKSHKGMRYDDEWILECMLMRMRSPKLYEHLRREAIMVLPGRTCLQKYLQRFKGGFGRSANIFNALHEKTKTMDVYSRHGGLPIDEIKLSEHLTVKSAGDIEGFVDLGDHTPADQKNVLADHGMIVLFQPFIGNWTQILGVFASKGNVKAPTLARIILETTVLAEKAGLFVDSITCDGASWNRKMWELFGIRGVPSVAQATFGSSTEHMGSGLQEATLFFVRFSHLLKNVRNGFVEKEYLTPAGDVHSGILQPAFEKDRENVTLKAMPKITNAHLEPNSFHKMKVDLAFQLFSDQVIKALFIYREHIRSSYETVQPTEDFVKEMNCLIRVMTSRTSQTALKPGSPNVRFLEGFLEYLHEWEQHARGKKGKKVCGRW</sequence>
<evidence type="ECO:0000256" key="12">
    <source>
        <dbReference type="PROSITE-ProRule" id="PRU00309"/>
    </source>
</evidence>
<keyword evidence="6" id="KW-0805">Transcription regulation</keyword>
<proteinExistence type="inferred from homology"/>
<dbReference type="Pfam" id="PF21787">
    <property type="entry name" value="TNP-like_RNaseH_N"/>
    <property type="match status" value="1"/>
</dbReference>
<dbReference type="GO" id="GO:0005654">
    <property type="term" value="C:nucleoplasm"/>
    <property type="evidence" value="ECO:0007669"/>
    <property type="project" value="UniProtKB-SubCell"/>
</dbReference>
<keyword evidence="9" id="KW-0804">Transcription</keyword>
<keyword evidence="3" id="KW-0479">Metal-binding</keyword>
<evidence type="ECO:0000256" key="10">
    <source>
        <dbReference type="ARBA" id="ARBA00023242"/>
    </source>
</evidence>
<keyword evidence="7" id="KW-0175">Coiled coil</keyword>
<dbReference type="InterPro" id="IPR006612">
    <property type="entry name" value="THAP_Znf"/>
</dbReference>
<dbReference type="InterPro" id="IPR026516">
    <property type="entry name" value="THAP1/10"/>
</dbReference>
<comment type="caution">
    <text evidence="15">The sequence shown here is derived from an EMBL/GenBank/DDBJ whole genome shotgun (WGS) entry which is preliminary data.</text>
</comment>
<evidence type="ECO:0000256" key="1">
    <source>
        <dbReference type="ARBA" id="ARBA00004642"/>
    </source>
</evidence>
<keyword evidence="10" id="KW-0539">Nucleus</keyword>
<keyword evidence="16" id="KW-1185">Reference proteome</keyword>
<comment type="similarity">
    <text evidence="2">Belongs to the THAP1 family.</text>
</comment>
<accession>A0A9J6GCU7</accession>
<dbReference type="OMA" id="FCKYQRV"/>
<dbReference type="SUPFAM" id="SSF57716">
    <property type="entry name" value="Glucocorticoid receptor-like (DNA-binding domain)"/>
    <property type="match status" value="1"/>
</dbReference>
<keyword evidence="4 12" id="KW-0863">Zinc-finger</keyword>
<dbReference type="VEuPathDB" id="VectorBase:HLOH_042067"/>
<comment type="subcellular location">
    <subcellularLocation>
        <location evidence="1">Nucleus</location>
        <location evidence="1">Nucleoplasm</location>
    </subcellularLocation>
</comment>
<dbReference type="Proteomes" id="UP000821853">
    <property type="component" value="Chromosome 3"/>
</dbReference>
<protein>
    <recommendedName>
        <fullName evidence="14">THAP-type domain-containing protein</fullName>
    </recommendedName>
</protein>
<dbReference type="GO" id="GO:0043565">
    <property type="term" value="F:sequence-specific DNA binding"/>
    <property type="evidence" value="ECO:0007669"/>
    <property type="project" value="InterPro"/>
</dbReference>
<evidence type="ECO:0000313" key="15">
    <source>
        <dbReference type="EMBL" id="KAH9372264.1"/>
    </source>
</evidence>
<feature type="region of interest" description="Disordered" evidence="13">
    <location>
        <begin position="127"/>
        <end position="164"/>
    </location>
</feature>
<evidence type="ECO:0000256" key="6">
    <source>
        <dbReference type="ARBA" id="ARBA00023015"/>
    </source>
</evidence>
<name>A0A9J6GCU7_HAELO</name>
<dbReference type="SMART" id="SM00692">
    <property type="entry name" value="DM3"/>
    <property type="match status" value="1"/>
</dbReference>
<dbReference type="Pfam" id="PF21788">
    <property type="entry name" value="TNP-like_GBD"/>
    <property type="match status" value="1"/>
</dbReference>
<evidence type="ECO:0000256" key="2">
    <source>
        <dbReference type="ARBA" id="ARBA00006177"/>
    </source>
</evidence>
<evidence type="ECO:0000256" key="3">
    <source>
        <dbReference type="ARBA" id="ARBA00022723"/>
    </source>
</evidence>
<keyword evidence="11" id="KW-0131">Cell cycle</keyword>
<evidence type="ECO:0000256" key="11">
    <source>
        <dbReference type="ARBA" id="ARBA00023306"/>
    </source>
</evidence>
<dbReference type="AlphaFoldDB" id="A0A9J6GCU7"/>
<dbReference type="EMBL" id="JABSTR010000005">
    <property type="protein sequence ID" value="KAH9372264.1"/>
    <property type="molecule type" value="Genomic_DNA"/>
</dbReference>
<dbReference type="GO" id="GO:0008270">
    <property type="term" value="F:zinc ion binding"/>
    <property type="evidence" value="ECO:0007669"/>
    <property type="project" value="UniProtKB-KW"/>
</dbReference>
<feature type="compositionally biased region" description="Polar residues" evidence="13">
    <location>
        <begin position="133"/>
        <end position="156"/>
    </location>
</feature>
<dbReference type="PANTHER" id="PTHR46600">
    <property type="entry name" value="THAP DOMAIN-CONTAINING"/>
    <property type="match status" value="1"/>
</dbReference>
<evidence type="ECO:0000256" key="9">
    <source>
        <dbReference type="ARBA" id="ARBA00023163"/>
    </source>
</evidence>
<dbReference type="InterPro" id="IPR048365">
    <property type="entry name" value="TNP-like_RNaseH_N"/>
</dbReference>
<dbReference type="PROSITE" id="PS50950">
    <property type="entry name" value="ZF_THAP"/>
    <property type="match status" value="1"/>
</dbReference>
<keyword evidence="8 12" id="KW-0238">DNA-binding</keyword>
<evidence type="ECO:0000256" key="7">
    <source>
        <dbReference type="ARBA" id="ARBA00023054"/>
    </source>
</evidence>